<organism evidence="3">
    <name type="scientific">Nippostrongylus brasiliensis</name>
    <name type="common">Rat hookworm</name>
    <dbReference type="NCBI Taxonomy" id="27835"/>
    <lineage>
        <taxon>Eukaryota</taxon>
        <taxon>Metazoa</taxon>
        <taxon>Ecdysozoa</taxon>
        <taxon>Nematoda</taxon>
        <taxon>Chromadorea</taxon>
        <taxon>Rhabditida</taxon>
        <taxon>Rhabditina</taxon>
        <taxon>Rhabditomorpha</taxon>
        <taxon>Strongyloidea</taxon>
        <taxon>Heligmosomidae</taxon>
        <taxon>Nippostrongylus</taxon>
    </lineage>
</organism>
<name>A0A0N4Y2C1_NIPBR</name>
<proteinExistence type="predicted"/>
<evidence type="ECO:0000313" key="3">
    <source>
        <dbReference type="WBParaSite" id="NBR_0000984901-mRNA-1"/>
    </source>
</evidence>
<evidence type="ECO:0000313" key="1">
    <source>
        <dbReference type="EMBL" id="VDL73439.1"/>
    </source>
</evidence>
<keyword evidence="2" id="KW-1185">Reference proteome</keyword>
<sequence>MLRRRGVAGSDGGFIPSSEVINASDRKLDVSNRLFDPSNRLFEPSNRLFDPSNRLFDPSHRSYDPSGQALWYTPSGRKDHPPVNPKMAERQRLMKARMERMQQRLYKEDFSTLQIAVGVAMCLTVSEPHQSDARGLGASVFLSNGGNDCSHMSSFTKEDENNVTTSISVLELLYDTLSDDEIRGLKARLQSPLEVEKRETQRVGLSMEEGAVCYHEDLDTTYFLREIERISSA</sequence>
<accession>A0A0N4Y2C1</accession>
<dbReference type="Proteomes" id="UP000271162">
    <property type="component" value="Unassembled WGS sequence"/>
</dbReference>
<dbReference type="WBParaSite" id="NBR_0000984901-mRNA-1">
    <property type="protein sequence ID" value="NBR_0000984901-mRNA-1"/>
    <property type="gene ID" value="NBR_0000984901"/>
</dbReference>
<dbReference type="EMBL" id="UYSL01020211">
    <property type="protein sequence ID" value="VDL73439.1"/>
    <property type="molecule type" value="Genomic_DNA"/>
</dbReference>
<evidence type="ECO:0000313" key="2">
    <source>
        <dbReference type="Proteomes" id="UP000271162"/>
    </source>
</evidence>
<reference evidence="3" key="1">
    <citation type="submission" date="2017-02" db="UniProtKB">
        <authorList>
            <consortium name="WormBaseParasite"/>
        </authorList>
    </citation>
    <scope>IDENTIFICATION</scope>
</reference>
<gene>
    <name evidence="1" type="ORF">NBR_LOCUS9850</name>
</gene>
<protein>
    <submittedName>
        <fullName evidence="1 3">Uncharacterized protein</fullName>
    </submittedName>
</protein>
<dbReference type="AlphaFoldDB" id="A0A0N4Y2C1"/>
<reference evidence="1 2" key="2">
    <citation type="submission" date="2018-11" db="EMBL/GenBank/DDBJ databases">
        <authorList>
            <consortium name="Pathogen Informatics"/>
        </authorList>
    </citation>
    <scope>NUCLEOTIDE SEQUENCE [LARGE SCALE GENOMIC DNA]</scope>
</reference>